<name>A0A2T1DXT1_9CYAN</name>
<evidence type="ECO:0000313" key="1">
    <source>
        <dbReference type="EMBL" id="PSB25313.1"/>
    </source>
</evidence>
<comment type="caution">
    <text evidence="1">The sequence shown here is derived from an EMBL/GenBank/DDBJ whole genome shotgun (WGS) entry which is preliminary data.</text>
</comment>
<dbReference type="AlphaFoldDB" id="A0A2T1DXT1"/>
<dbReference type="Proteomes" id="UP000239576">
    <property type="component" value="Unassembled WGS sequence"/>
</dbReference>
<sequence length="75" mass="8486">MVPVEFQATIENGVIVVPDEYKQDLSEGSSVKVTVVKQPKKRISETEILAELMRNPISVPGVRSITREEMHDRHL</sequence>
<gene>
    <name evidence="1" type="ORF">C7B82_23535</name>
</gene>
<reference evidence="2" key="1">
    <citation type="submission" date="2018-02" db="EMBL/GenBank/DDBJ databases">
        <authorList>
            <person name="Moore K."/>
            <person name="Momper L."/>
        </authorList>
    </citation>
    <scope>NUCLEOTIDE SEQUENCE [LARGE SCALE GENOMIC DNA]</scope>
    <source>
        <strain evidence="2">ULC18</strain>
    </source>
</reference>
<accession>A0A2T1DXT1</accession>
<proteinExistence type="predicted"/>
<dbReference type="OrthoDB" id="426638at2"/>
<dbReference type="EMBL" id="PVWK01000126">
    <property type="protein sequence ID" value="PSB25313.1"/>
    <property type="molecule type" value="Genomic_DNA"/>
</dbReference>
<organism evidence="1 2">
    <name type="scientific">Stenomitos frigidus ULC18</name>
    <dbReference type="NCBI Taxonomy" id="2107698"/>
    <lineage>
        <taxon>Bacteria</taxon>
        <taxon>Bacillati</taxon>
        <taxon>Cyanobacteriota</taxon>
        <taxon>Cyanophyceae</taxon>
        <taxon>Leptolyngbyales</taxon>
        <taxon>Leptolyngbyaceae</taxon>
        <taxon>Stenomitos</taxon>
    </lineage>
</organism>
<keyword evidence="2" id="KW-1185">Reference proteome</keyword>
<protein>
    <submittedName>
        <fullName evidence="1">Uncharacterized protein</fullName>
    </submittedName>
</protein>
<reference evidence="1 2" key="2">
    <citation type="submission" date="2018-03" db="EMBL/GenBank/DDBJ databases">
        <title>The ancient ancestry and fast evolution of plastids.</title>
        <authorList>
            <person name="Moore K.R."/>
            <person name="Magnabosco C."/>
            <person name="Momper L."/>
            <person name="Gold D.A."/>
            <person name="Bosak T."/>
            <person name="Fournier G.P."/>
        </authorList>
    </citation>
    <scope>NUCLEOTIDE SEQUENCE [LARGE SCALE GENOMIC DNA]</scope>
    <source>
        <strain evidence="1 2">ULC18</strain>
    </source>
</reference>
<evidence type="ECO:0000313" key="2">
    <source>
        <dbReference type="Proteomes" id="UP000239576"/>
    </source>
</evidence>
<dbReference type="RefSeq" id="WP_106259097.1">
    <property type="nucleotide sequence ID" value="NZ_CAWNSW010000164.1"/>
</dbReference>